<protein>
    <submittedName>
        <fullName evidence="2">Uncharacterized protein</fullName>
    </submittedName>
</protein>
<evidence type="ECO:0000313" key="2">
    <source>
        <dbReference type="EMBL" id="KAK9201454.1"/>
    </source>
</evidence>
<dbReference type="AlphaFoldDB" id="A0AAP0QNS7"/>
<organism evidence="2 3">
    <name type="scientific">Citrus x changshan-huyou</name>
    <dbReference type="NCBI Taxonomy" id="2935761"/>
    <lineage>
        <taxon>Eukaryota</taxon>
        <taxon>Viridiplantae</taxon>
        <taxon>Streptophyta</taxon>
        <taxon>Embryophyta</taxon>
        <taxon>Tracheophyta</taxon>
        <taxon>Spermatophyta</taxon>
        <taxon>Magnoliopsida</taxon>
        <taxon>eudicotyledons</taxon>
        <taxon>Gunneridae</taxon>
        <taxon>Pentapetalae</taxon>
        <taxon>rosids</taxon>
        <taxon>malvids</taxon>
        <taxon>Sapindales</taxon>
        <taxon>Rutaceae</taxon>
        <taxon>Aurantioideae</taxon>
        <taxon>Citrus</taxon>
    </lineage>
</organism>
<evidence type="ECO:0000313" key="3">
    <source>
        <dbReference type="Proteomes" id="UP001428341"/>
    </source>
</evidence>
<sequence length="90" mass="9209">MAILISKNALILSMMVMALYYGASTSMARVEFGKPLCHDANRNIVPCEGGGAAAPPQPVHTSVGEPMCRDANMNIVPCAGAGAGAPPPQV</sequence>
<feature type="signal peptide" evidence="1">
    <location>
        <begin position="1"/>
        <end position="18"/>
    </location>
</feature>
<proteinExistence type="predicted"/>
<feature type="chain" id="PRO_5042941296" evidence="1">
    <location>
        <begin position="19"/>
        <end position="90"/>
    </location>
</feature>
<evidence type="ECO:0000256" key="1">
    <source>
        <dbReference type="SAM" id="SignalP"/>
    </source>
</evidence>
<dbReference type="EMBL" id="JBCGBO010000005">
    <property type="protein sequence ID" value="KAK9201454.1"/>
    <property type="molecule type" value="Genomic_DNA"/>
</dbReference>
<dbReference type="Proteomes" id="UP001428341">
    <property type="component" value="Unassembled WGS sequence"/>
</dbReference>
<name>A0AAP0QNS7_9ROSI</name>
<keyword evidence="1" id="KW-0732">Signal</keyword>
<accession>A0AAP0QNS7</accession>
<gene>
    <name evidence="2" type="ORF">WN944_016657</name>
</gene>
<keyword evidence="3" id="KW-1185">Reference proteome</keyword>
<reference evidence="2 3" key="1">
    <citation type="submission" date="2024-05" db="EMBL/GenBank/DDBJ databases">
        <title>Haplotype-resolved chromosome-level genome assembly of Huyou (Citrus changshanensis).</title>
        <authorList>
            <person name="Miao C."/>
            <person name="Chen W."/>
            <person name="Wu Y."/>
            <person name="Wang L."/>
            <person name="Zhao S."/>
            <person name="Grierson D."/>
            <person name="Xu C."/>
            <person name="Chen K."/>
        </authorList>
    </citation>
    <scope>NUCLEOTIDE SEQUENCE [LARGE SCALE GENOMIC DNA]</scope>
    <source>
        <strain evidence="2">01-14</strain>
        <tissue evidence="2">Leaf</tissue>
    </source>
</reference>
<comment type="caution">
    <text evidence="2">The sequence shown here is derived from an EMBL/GenBank/DDBJ whole genome shotgun (WGS) entry which is preliminary data.</text>
</comment>